<protein>
    <recommendedName>
        <fullName evidence="3">Tetratricopeptide repeat protein</fullName>
    </recommendedName>
</protein>
<organism evidence="1 2">
    <name type="scientific">candidate division WWE3 bacterium</name>
    <dbReference type="NCBI Taxonomy" id="2053526"/>
    <lineage>
        <taxon>Bacteria</taxon>
        <taxon>Katanobacteria</taxon>
    </lineage>
</organism>
<evidence type="ECO:0000313" key="2">
    <source>
        <dbReference type="Proteomes" id="UP000710385"/>
    </source>
</evidence>
<dbReference type="EMBL" id="JABTTY010000001">
    <property type="protein sequence ID" value="MBE7525352.1"/>
    <property type="molecule type" value="Genomic_DNA"/>
</dbReference>
<evidence type="ECO:0008006" key="3">
    <source>
        <dbReference type="Google" id="ProtNLM"/>
    </source>
</evidence>
<reference evidence="1" key="1">
    <citation type="submission" date="2020-05" db="EMBL/GenBank/DDBJ databases">
        <title>High-Quality Genomes of Partial-Nitritation/Anammox System by Hierarchical Clustering Based Hybrid Assembly.</title>
        <authorList>
            <person name="Liu L."/>
            <person name="Wang Y."/>
            <person name="Che Y."/>
            <person name="Chen Y."/>
            <person name="Xia Y."/>
            <person name="Luo R."/>
            <person name="Cheng S.H."/>
            <person name="Zheng C."/>
            <person name="Zhang T."/>
        </authorList>
    </citation>
    <scope>NUCLEOTIDE SEQUENCE</scope>
    <source>
        <strain evidence="1">H1_PAT1</strain>
    </source>
</reference>
<accession>A0A928Y6A9</accession>
<dbReference type="InterPro" id="IPR019734">
    <property type="entry name" value="TPR_rpt"/>
</dbReference>
<comment type="caution">
    <text evidence="1">The sequence shown here is derived from an EMBL/GenBank/DDBJ whole genome shotgun (WGS) entry which is preliminary data.</text>
</comment>
<gene>
    <name evidence="1" type="ORF">HS096_03115</name>
</gene>
<dbReference type="Proteomes" id="UP000710385">
    <property type="component" value="Unassembled WGS sequence"/>
</dbReference>
<dbReference type="Pfam" id="PF13181">
    <property type="entry name" value="TPR_8"/>
    <property type="match status" value="1"/>
</dbReference>
<dbReference type="InterPro" id="IPR011990">
    <property type="entry name" value="TPR-like_helical_dom_sf"/>
</dbReference>
<name>A0A928Y6A9_UNCKA</name>
<dbReference type="SUPFAM" id="SSF48452">
    <property type="entry name" value="TPR-like"/>
    <property type="match status" value="1"/>
</dbReference>
<proteinExistence type="predicted"/>
<evidence type="ECO:0000313" key="1">
    <source>
        <dbReference type="EMBL" id="MBE7525352.1"/>
    </source>
</evidence>
<dbReference type="AlphaFoldDB" id="A0A928Y6A9"/>
<dbReference type="Gene3D" id="1.25.40.10">
    <property type="entry name" value="Tetratricopeptide repeat domain"/>
    <property type="match status" value="1"/>
</dbReference>
<sequence length="219" mass="24703">MQSVEERKLRDILRKNPGSLLELLQLGKLLIDKGRLEGASGALPILLRAVMRMESGHPLAGSKWGTVTEVYLRLGREKRALIGAQKALMLSSIRDREIQRRMWRVIRDACERLNLSLMWNEDAATPSKGDILATLAEAFNQLGEYDRAVDIGGFIDETLNAPSPRAFNAIGYAYRELGNTEASERAYAFAQRLFLKENGYPKPTLRKTMPPKEEERKTS</sequence>